<keyword evidence="2" id="KW-0808">Transferase</keyword>
<evidence type="ECO:0000313" key="4">
    <source>
        <dbReference type="Proteomes" id="UP000002139"/>
    </source>
</evidence>
<proteinExistence type="predicted"/>
<dbReference type="HOGENOM" id="CLU_976274_0_0_7"/>
<dbReference type="GO" id="GO:0032259">
    <property type="term" value="P:methylation"/>
    <property type="evidence" value="ECO:0007669"/>
    <property type="project" value="UniProtKB-KW"/>
</dbReference>
<accession>A9FVX5</accession>
<dbReference type="Proteomes" id="UP000002139">
    <property type="component" value="Chromosome"/>
</dbReference>
<dbReference type="GO" id="GO:0008168">
    <property type="term" value="F:methyltransferase activity"/>
    <property type="evidence" value="ECO:0007669"/>
    <property type="project" value="UniProtKB-KW"/>
</dbReference>
<evidence type="ECO:0000313" key="3">
    <source>
        <dbReference type="EMBL" id="CAN92322.1"/>
    </source>
</evidence>
<name>A9FVX5_SORC5</name>
<dbReference type="Gene3D" id="3.40.50.150">
    <property type="entry name" value="Vaccinia Virus protein VP39"/>
    <property type="match status" value="1"/>
</dbReference>
<sequence length="285" mass="30453">MSGARENAALAWSAYFTAAVWASLGVPGAARFDTLRGRVLHQAARWGGSMLGLRGDHSVTSLLLAARHLGLGALLDEIAPEQVIELAAGLSPRGAEWARARPVVYIEVDQAAVIDAKRRLLEPAQPRGELVLVAADLREADLGEALGAALRDRRTAVVSEGLTGYLDEPALRGLLRQVRRVASRLSSCVVLMDFYLRDGAAATPARDAGVPGEAWLRKRALRSMLCRGLDDLEHLRTLVSSEGFELRAAHTARDLAVRAGIAPPPLELFVIAELAPARSGGDAVR</sequence>
<keyword evidence="1" id="KW-0489">Methyltransferase</keyword>
<dbReference type="KEGG" id="scl:sce2163"/>
<dbReference type="InterPro" id="IPR029063">
    <property type="entry name" value="SAM-dependent_MTases_sf"/>
</dbReference>
<dbReference type="eggNOG" id="COG3315">
    <property type="taxonomic scope" value="Bacteria"/>
</dbReference>
<protein>
    <submittedName>
        <fullName evidence="3">Uncharacterized protein</fullName>
    </submittedName>
</protein>
<dbReference type="RefSeq" id="WP_012234797.1">
    <property type="nucleotide sequence ID" value="NC_010162.1"/>
</dbReference>
<organism evidence="3 4">
    <name type="scientific">Sorangium cellulosum (strain So ce56)</name>
    <name type="common">Polyangium cellulosum (strain So ce56)</name>
    <dbReference type="NCBI Taxonomy" id="448385"/>
    <lineage>
        <taxon>Bacteria</taxon>
        <taxon>Pseudomonadati</taxon>
        <taxon>Myxococcota</taxon>
        <taxon>Polyangia</taxon>
        <taxon>Polyangiales</taxon>
        <taxon>Polyangiaceae</taxon>
        <taxon>Sorangium</taxon>
    </lineage>
</organism>
<dbReference type="PANTHER" id="PTHR43619:SF2">
    <property type="entry name" value="S-ADENOSYL-L-METHIONINE-DEPENDENT METHYLTRANSFERASES SUPERFAMILY PROTEIN"/>
    <property type="match status" value="1"/>
</dbReference>
<gene>
    <name evidence="3" type="ordered locus">sce2163</name>
</gene>
<evidence type="ECO:0000256" key="1">
    <source>
        <dbReference type="ARBA" id="ARBA00022603"/>
    </source>
</evidence>
<evidence type="ECO:0000256" key="2">
    <source>
        <dbReference type="ARBA" id="ARBA00022679"/>
    </source>
</evidence>
<reference evidence="3 4" key="1">
    <citation type="journal article" date="2007" name="Nat. Biotechnol.">
        <title>Complete genome sequence of the myxobacterium Sorangium cellulosum.</title>
        <authorList>
            <person name="Schneiker S."/>
            <person name="Perlova O."/>
            <person name="Kaiser O."/>
            <person name="Gerth K."/>
            <person name="Alici A."/>
            <person name="Altmeyer M.O."/>
            <person name="Bartels D."/>
            <person name="Bekel T."/>
            <person name="Beyer S."/>
            <person name="Bode E."/>
            <person name="Bode H.B."/>
            <person name="Bolten C.J."/>
            <person name="Choudhuri J.V."/>
            <person name="Doss S."/>
            <person name="Elnakady Y.A."/>
            <person name="Frank B."/>
            <person name="Gaigalat L."/>
            <person name="Goesmann A."/>
            <person name="Groeger C."/>
            <person name="Gross F."/>
            <person name="Jelsbak L."/>
            <person name="Jelsbak L."/>
            <person name="Kalinowski J."/>
            <person name="Kegler C."/>
            <person name="Knauber T."/>
            <person name="Konietzny S."/>
            <person name="Kopp M."/>
            <person name="Krause L."/>
            <person name="Krug D."/>
            <person name="Linke B."/>
            <person name="Mahmud T."/>
            <person name="Martinez-Arias R."/>
            <person name="McHardy A.C."/>
            <person name="Merai M."/>
            <person name="Meyer F."/>
            <person name="Mormann S."/>
            <person name="Munoz-Dorado J."/>
            <person name="Perez J."/>
            <person name="Pradella S."/>
            <person name="Rachid S."/>
            <person name="Raddatz G."/>
            <person name="Rosenau F."/>
            <person name="Rueckert C."/>
            <person name="Sasse F."/>
            <person name="Scharfe M."/>
            <person name="Schuster S.C."/>
            <person name="Suen G."/>
            <person name="Treuner-Lange A."/>
            <person name="Velicer G.J."/>
            <person name="Vorholter F.-J."/>
            <person name="Weissman K.J."/>
            <person name="Welch R.D."/>
            <person name="Wenzel S.C."/>
            <person name="Whitworth D.E."/>
            <person name="Wilhelm S."/>
            <person name="Wittmann C."/>
            <person name="Bloecker H."/>
            <person name="Puehler A."/>
            <person name="Mueller R."/>
        </authorList>
    </citation>
    <scope>NUCLEOTIDE SEQUENCE [LARGE SCALE GENOMIC DNA]</scope>
    <source>
        <strain evidence="4">So ce56</strain>
    </source>
</reference>
<dbReference type="OrthoDB" id="7063113at2"/>
<dbReference type="STRING" id="448385.sce2163"/>
<dbReference type="PANTHER" id="PTHR43619">
    <property type="entry name" value="S-ADENOSYL-L-METHIONINE-DEPENDENT METHYLTRANSFERASE YKTD-RELATED"/>
    <property type="match status" value="1"/>
</dbReference>
<keyword evidence="4" id="KW-1185">Reference proteome</keyword>
<dbReference type="SUPFAM" id="SSF53335">
    <property type="entry name" value="S-adenosyl-L-methionine-dependent methyltransferases"/>
    <property type="match status" value="1"/>
</dbReference>
<dbReference type="Pfam" id="PF04072">
    <property type="entry name" value="LCM"/>
    <property type="match status" value="1"/>
</dbReference>
<dbReference type="AlphaFoldDB" id="A9FVX5"/>
<dbReference type="InterPro" id="IPR007213">
    <property type="entry name" value="Ppm1/Ppm2/Tcmp"/>
</dbReference>
<dbReference type="EMBL" id="AM746676">
    <property type="protein sequence ID" value="CAN92322.1"/>
    <property type="molecule type" value="Genomic_DNA"/>
</dbReference>